<dbReference type="InterPro" id="IPR036388">
    <property type="entry name" value="WH-like_DNA-bd_sf"/>
</dbReference>
<dbReference type="InterPro" id="IPR036390">
    <property type="entry name" value="WH_DNA-bd_sf"/>
</dbReference>
<proteinExistence type="predicted"/>
<comment type="caution">
    <text evidence="5">The sequence shown here is derived from an EMBL/GenBank/DDBJ whole genome shotgun (WGS) entry which is preliminary data.</text>
</comment>
<dbReference type="Pfam" id="PF00392">
    <property type="entry name" value="GntR"/>
    <property type="match status" value="1"/>
</dbReference>
<dbReference type="Gene3D" id="1.10.10.10">
    <property type="entry name" value="Winged helix-like DNA-binding domain superfamily/Winged helix DNA-binding domain"/>
    <property type="match status" value="1"/>
</dbReference>
<organism evidence="5 6">
    <name type="scientific">Streptomyces actuosus</name>
    <dbReference type="NCBI Taxonomy" id="1885"/>
    <lineage>
        <taxon>Bacteria</taxon>
        <taxon>Bacillati</taxon>
        <taxon>Actinomycetota</taxon>
        <taxon>Actinomycetes</taxon>
        <taxon>Kitasatosporales</taxon>
        <taxon>Streptomycetaceae</taxon>
        <taxon>Streptomyces</taxon>
    </lineage>
</organism>
<feature type="domain" description="HTH gntR-type" evidence="4">
    <location>
        <begin position="1"/>
        <end position="63"/>
    </location>
</feature>
<dbReference type="InterPro" id="IPR000524">
    <property type="entry name" value="Tscrpt_reg_HTH_GntR"/>
</dbReference>
<evidence type="ECO:0000313" key="5">
    <source>
        <dbReference type="EMBL" id="MBN0045101.1"/>
    </source>
</evidence>
<evidence type="ECO:0000256" key="2">
    <source>
        <dbReference type="ARBA" id="ARBA00023125"/>
    </source>
</evidence>
<keyword evidence="6" id="KW-1185">Reference proteome</keyword>
<dbReference type="PROSITE" id="PS50949">
    <property type="entry name" value="HTH_GNTR"/>
    <property type="match status" value="1"/>
</dbReference>
<evidence type="ECO:0000313" key="6">
    <source>
        <dbReference type="Proteomes" id="UP000788262"/>
    </source>
</evidence>
<dbReference type="RefSeq" id="WP_205383306.1">
    <property type="nucleotide sequence ID" value="NZ_JAFFZS010000008.1"/>
</dbReference>
<evidence type="ECO:0000256" key="1">
    <source>
        <dbReference type="ARBA" id="ARBA00023015"/>
    </source>
</evidence>
<dbReference type="SUPFAM" id="SSF46785">
    <property type="entry name" value="Winged helix' DNA-binding domain"/>
    <property type="match status" value="1"/>
</dbReference>
<gene>
    <name evidence="5" type="ORF">JS756_13470</name>
</gene>
<reference evidence="5 6" key="1">
    <citation type="submission" date="2021-02" db="EMBL/GenBank/DDBJ databases">
        <title>Whole genome sequencing of Streptomyces actuosus VRA1.</title>
        <authorList>
            <person name="Sen G."/>
            <person name="Sen A."/>
        </authorList>
    </citation>
    <scope>NUCLEOTIDE SEQUENCE [LARGE SCALE GENOMIC DNA]</scope>
    <source>
        <strain evidence="5 6">VRA1</strain>
    </source>
</reference>
<name>A0ABS2VPU1_STRAS</name>
<evidence type="ECO:0000259" key="4">
    <source>
        <dbReference type="PROSITE" id="PS50949"/>
    </source>
</evidence>
<dbReference type="EMBL" id="JAFFZS010000008">
    <property type="protein sequence ID" value="MBN0045101.1"/>
    <property type="molecule type" value="Genomic_DNA"/>
</dbReference>
<keyword evidence="2" id="KW-0238">DNA-binding</keyword>
<dbReference type="SMART" id="SM00345">
    <property type="entry name" value="HTH_GNTR"/>
    <property type="match status" value="1"/>
</dbReference>
<sequence>MYDAILGRIAEGRYPVGGVLPTRSELSGELNCSKDTLQRVMDKLAVEKYIRSRQGSKTVVLRRPSWASGGPQERPQLYSFLHELFVGREHVTLDVSALTGESFVGLFKAQVGRVQYGEFRPRTVRVRILLPDERAPLYYPRSLDPDDDSGLGGWRERVAEHVDVLRQCHTELSECGVESALEVRRLPMTPGFKLYVLNGSDVLLGYYLPVRKPVGPRGRTPVPGLDVMGVGAPLHHHPADPDEHSEFAALKHWFEAQWDMLGDPLASA</sequence>
<evidence type="ECO:0000256" key="3">
    <source>
        <dbReference type="ARBA" id="ARBA00023163"/>
    </source>
</evidence>
<dbReference type="Proteomes" id="UP000788262">
    <property type="component" value="Unassembled WGS sequence"/>
</dbReference>
<protein>
    <submittedName>
        <fullName evidence="5">GntR family transcriptional regulator</fullName>
    </submittedName>
</protein>
<keyword evidence="3" id="KW-0804">Transcription</keyword>
<accession>A0ABS2VPU1</accession>
<keyword evidence="1" id="KW-0805">Transcription regulation</keyword>